<evidence type="ECO:0000313" key="2">
    <source>
        <dbReference type="Proteomes" id="UP000176944"/>
    </source>
</evidence>
<gene>
    <name evidence="1" type="ORF">BJP36_17015</name>
</gene>
<dbReference type="Proteomes" id="UP000176944">
    <property type="component" value="Chromosome"/>
</dbReference>
<reference evidence="2" key="1">
    <citation type="submission" date="2016-10" db="EMBL/GenBank/DDBJ databases">
        <title>Comparative genomics uncovers the prolific and rare metabolic potential of the cyanobacterial genus Moorea.</title>
        <authorList>
            <person name="Leao T."/>
            <person name="Castelao G."/>
            <person name="Korobeynikov A."/>
            <person name="Monroe E.A."/>
            <person name="Podell S."/>
            <person name="Glukhov E."/>
            <person name="Allen E."/>
            <person name="Gerwick W.H."/>
            <person name="Gerwick L."/>
        </authorList>
    </citation>
    <scope>NUCLEOTIDE SEQUENCE [LARGE SCALE GENOMIC DNA]</scope>
    <source>
        <strain evidence="2">JHB</strain>
    </source>
</reference>
<organism evidence="1 2">
    <name type="scientific">Moorena producens (strain JHB)</name>
    <dbReference type="NCBI Taxonomy" id="1454205"/>
    <lineage>
        <taxon>Bacteria</taxon>
        <taxon>Bacillati</taxon>
        <taxon>Cyanobacteriota</taxon>
        <taxon>Cyanophyceae</taxon>
        <taxon>Coleofasciculales</taxon>
        <taxon>Coleofasciculaceae</taxon>
        <taxon>Moorena</taxon>
    </lineage>
</organism>
<evidence type="ECO:0000313" key="1">
    <source>
        <dbReference type="EMBL" id="AOY81352.1"/>
    </source>
</evidence>
<dbReference type="EMBL" id="CP017708">
    <property type="protein sequence ID" value="AOY81352.1"/>
    <property type="molecule type" value="Genomic_DNA"/>
</dbReference>
<proteinExistence type="predicted"/>
<dbReference type="AlphaFoldDB" id="A0A1D9G150"/>
<name>A0A1D9G150_MOOP1</name>
<sequence length="184" mass="20611">MGLTSMYIRKTVFAISLLISPLLITACWYNDTKELVEEPQLLSKPLTIRAILDKDQPITAGETVHFAFKAVSEPVKILDPIPLRMTLYLPDGSQQQFMANLQSPVFYYPCDPVPEDLDSCNDPSSLREAVGWSPTAHPSERQLYQGGPSITLEQEGEYRITLDPVPEALQDKLHAKSTTFMVMP</sequence>
<accession>A0A1D9G150</accession>
<protein>
    <submittedName>
        <fullName evidence="1">Uncharacterized protein</fullName>
    </submittedName>
</protein>